<protein>
    <submittedName>
        <fullName evidence="5">Transcriptional regulator GntR family</fullName>
    </submittedName>
</protein>
<evidence type="ECO:0000256" key="3">
    <source>
        <dbReference type="ARBA" id="ARBA00023163"/>
    </source>
</evidence>
<dbReference type="InterPro" id="IPR011711">
    <property type="entry name" value="GntR_C"/>
</dbReference>
<evidence type="ECO:0000256" key="1">
    <source>
        <dbReference type="ARBA" id="ARBA00023015"/>
    </source>
</evidence>
<keyword evidence="3" id="KW-0804">Transcription</keyword>
<dbReference type="GO" id="GO:0003700">
    <property type="term" value="F:DNA-binding transcription factor activity"/>
    <property type="evidence" value="ECO:0007669"/>
    <property type="project" value="InterPro"/>
</dbReference>
<dbReference type="InterPro" id="IPR008920">
    <property type="entry name" value="TF_FadR/GntR_C"/>
</dbReference>
<feature type="domain" description="HTH gntR-type" evidence="4">
    <location>
        <begin position="46"/>
        <end position="113"/>
    </location>
</feature>
<dbReference type="InterPro" id="IPR036388">
    <property type="entry name" value="WH-like_DNA-bd_sf"/>
</dbReference>
<evidence type="ECO:0000256" key="2">
    <source>
        <dbReference type="ARBA" id="ARBA00023125"/>
    </source>
</evidence>
<dbReference type="SMART" id="SM00895">
    <property type="entry name" value="FCD"/>
    <property type="match status" value="1"/>
</dbReference>
<dbReference type="InterPro" id="IPR036390">
    <property type="entry name" value="WH_DNA-bd_sf"/>
</dbReference>
<name>A0A1K0IJE4_CUPNE</name>
<dbReference type="PANTHER" id="PTHR43537:SF20">
    <property type="entry name" value="HTH-TYPE TRANSCRIPTIONAL REPRESSOR GLAR"/>
    <property type="match status" value="1"/>
</dbReference>
<evidence type="ECO:0000259" key="4">
    <source>
        <dbReference type="PROSITE" id="PS50949"/>
    </source>
</evidence>
<reference evidence="5" key="1">
    <citation type="submission" date="2016-09" db="EMBL/GenBank/DDBJ databases">
        <authorList>
            <person name="Capua I."/>
            <person name="De Benedictis P."/>
            <person name="Joannis T."/>
            <person name="Lombin L.H."/>
            <person name="Cattoli G."/>
        </authorList>
    </citation>
    <scope>NUCLEOTIDE SEQUENCE</scope>
    <source>
        <strain evidence="5">B9</strain>
    </source>
</reference>
<sequence length="282" mass="31348">MRLAKYIMFDTIYHLRDQAVARTKSAKAVPDEAATALPEAPDLGGRTWASVLEQSVREDIINGKLPAGSKLRLKDLAERYQAGVIPLREALSRLCTTGFVLAIDQKGFRVAPLSAEELLDITRVRQQIDASALRDAIEAGDIAWEAQVVAMHHRLTRIPMVLRGKDGALNPEWEEAHAAFHEVLVSGCRSAWLRRFSVVLRDQTARYRFLSLAVPKAARARDVAAEHEAIVNAIVARNAREACRLLSEHFQATTDLVLKYLEQQKVKAMPSRRAAVPTELAT</sequence>
<evidence type="ECO:0000313" key="5">
    <source>
        <dbReference type="EMBL" id="SCU78716.1"/>
    </source>
</evidence>
<dbReference type="SUPFAM" id="SSF46785">
    <property type="entry name" value="Winged helix' DNA-binding domain"/>
    <property type="match status" value="1"/>
</dbReference>
<dbReference type="Pfam" id="PF07729">
    <property type="entry name" value="FCD"/>
    <property type="match status" value="1"/>
</dbReference>
<dbReference type="SMART" id="SM00345">
    <property type="entry name" value="HTH_GNTR"/>
    <property type="match status" value="1"/>
</dbReference>
<accession>A0A1K0IJE4</accession>
<keyword evidence="2" id="KW-0238">DNA-binding</keyword>
<dbReference type="Gene3D" id="1.10.10.10">
    <property type="entry name" value="Winged helix-like DNA-binding domain superfamily/Winged helix DNA-binding domain"/>
    <property type="match status" value="1"/>
</dbReference>
<gene>
    <name evidence="5" type="ORF">CNECB9_3810007</name>
</gene>
<dbReference type="AlphaFoldDB" id="A0A1K0IJE4"/>
<dbReference type="PROSITE" id="PS50949">
    <property type="entry name" value="HTH_GNTR"/>
    <property type="match status" value="1"/>
</dbReference>
<organism evidence="5">
    <name type="scientific">Cupriavidus necator</name>
    <name type="common">Alcaligenes eutrophus</name>
    <name type="synonym">Ralstonia eutropha</name>
    <dbReference type="NCBI Taxonomy" id="106590"/>
    <lineage>
        <taxon>Bacteria</taxon>
        <taxon>Pseudomonadati</taxon>
        <taxon>Pseudomonadota</taxon>
        <taxon>Betaproteobacteria</taxon>
        <taxon>Burkholderiales</taxon>
        <taxon>Burkholderiaceae</taxon>
        <taxon>Cupriavidus</taxon>
    </lineage>
</organism>
<dbReference type="Gene3D" id="1.20.120.530">
    <property type="entry name" value="GntR ligand-binding domain-like"/>
    <property type="match status" value="1"/>
</dbReference>
<keyword evidence="1" id="KW-0805">Transcription regulation</keyword>
<dbReference type="EMBL" id="FMSH01000314">
    <property type="protein sequence ID" value="SCU78716.1"/>
    <property type="molecule type" value="Genomic_DNA"/>
</dbReference>
<dbReference type="SUPFAM" id="SSF48008">
    <property type="entry name" value="GntR ligand-binding domain-like"/>
    <property type="match status" value="1"/>
</dbReference>
<dbReference type="PANTHER" id="PTHR43537">
    <property type="entry name" value="TRANSCRIPTIONAL REGULATOR, GNTR FAMILY"/>
    <property type="match status" value="1"/>
</dbReference>
<proteinExistence type="predicted"/>
<dbReference type="GO" id="GO:0003677">
    <property type="term" value="F:DNA binding"/>
    <property type="evidence" value="ECO:0007669"/>
    <property type="project" value="UniProtKB-KW"/>
</dbReference>
<dbReference type="Pfam" id="PF00392">
    <property type="entry name" value="GntR"/>
    <property type="match status" value="1"/>
</dbReference>
<dbReference type="InterPro" id="IPR000524">
    <property type="entry name" value="Tscrpt_reg_HTH_GntR"/>
</dbReference>